<dbReference type="EMBL" id="LN899823">
    <property type="protein sequence ID" value="CUV26787.1"/>
    <property type="molecule type" value="Genomic_DNA"/>
</dbReference>
<accession>A0A0S4UWU0</accession>
<proteinExistence type="predicted"/>
<gene>
    <name evidence="2" type="ORF">RUN1744_v1_2980001</name>
</gene>
<keyword evidence="1" id="KW-1133">Transmembrane helix</keyword>
<protein>
    <submittedName>
        <fullName evidence="2">Uncharacterized protein</fullName>
    </submittedName>
</protein>
<dbReference type="AlphaFoldDB" id="A0A0S4UWU0"/>
<keyword evidence="1" id="KW-0812">Transmembrane</keyword>
<feature type="transmembrane region" description="Helical" evidence="1">
    <location>
        <begin position="20"/>
        <end position="38"/>
    </location>
</feature>
<dbReference type="Gene3D" id="1.20.1740.10">
    <property type="entry name" value="Amino acid/polyamine transporter I"/>
    <property type="match status" value="1"/>
</dbReference>
<evidence type="ECO:0000313" key="2">
    <source>
        <dbReference type="EMBL" id="CUV26787.1"/>
    </source>
</evidence>
<organism evidence="2">
    <name type="scientific">Ralstonia solanacearum</name>
    <name type="common">Pseudomonas solanacearum</name>
    <dbReference type="NCBI Taxonomy" id="305"/>
    <lineage>
        <taxon>Bacteria</taxon>
        <taxon>Pseudomonadati</taxon>
        <taxon>Pseudomonadota</taxon>
        <taxon>Betaproteobacteria</taxon>
        <taxon>Burkholderiales</taxon>
        <taxon>Burkholderiaceae</taxon>
        <taxon>Ralstonia</taxon>
        <taxon>Ralstonia solanacearum species complex</taxon>
    </lineage>
</organism>
<name>A0A0S4UWU0_RALSL</name>
<evidence type="ECO:0000256" key="1">
    <source>
        <dbReference type="SAM" id="Phobius"/>
    </source>
</evidence>
<sequence>MLIITAVLSLGVRESARFNNIMVAIKVAVVVLFIVVGARHRTRPTCRTA</sequence>
<keyword evidence="1" id="KW-0472">Membrane</keyword>
<reference evidence="2" key="1">
    <citation type="submission" date="2015-10" db="EMBL/GenBank/DDBJ databases">
        <authorList>
            <person name="Gilbert D.G."/>
        </authorList>
    </citation>
    <scope>NUCLEOTIDE SEQUENCE</scope>
    <source>
        <strain evidence="2">Phyl III-seqv23</strain>
    </source>
</reference>